<keyword evidence="1" id="KW-0472">Membrane</keyword>
<dbReference type="InterPro" id="IPR043727">
    <property type="entry name" value="Lmo0937-like"/>
</dbReference>
<evidence type="ECO:0000313" key="3">
    <source>
        <dbReference type="Proteomes" id="UP001500067"/>
    </source>
</evidence>
<organism evidence="2 3">
    <name type="scientific">Nemorincola caseinilytica</name>
    <dbReference type="NCBI Taxonomy" id="2054315"/>
    <lineage>
        <taxon>Bacteria</taxon>
        <taxon>Pseudomonadati</taxon>
        <taxon>Bacteroidota</taxon>
        <taxon>Chitinophagia</taxon>
        <taxon>Chitinophagales</taxon>
        <taxon>Chitinophagaceae</taxon>
        <taxon>Nemorincola</taxon>
    </lineage>
</organism>
<keyword evidence="1" id="KW-0812">Transmembrane</keyword>
<accession>A0ABP8NAT0</accession>
<comment type="caution">
    <text evidence="2">The sequence shown here is derived from an EMBL/GenBank/DDBJ whole genome shotgun (WGS) entry which is preliminary data.</text>
</comment>
<dbReference type="Pfam" id="PF18919">
    <property type="entry name" value="DUF5670"/>
    <property type="match status" value="1"/>
</dbReference>
<evidence type="ECO:0008006" key="4">
    <source>
        <dbReference type="Google" id="ProtNLM"/>
    </source>
</evidence>
<dbReference type="Proteomes" id="UP001500067">
    <property type="component" value="Unassembled WGS sequence"/>
</dbReference>
<name>A0ABP8NAT0_9BACT</name>
<protein>
    <recommendedName>
        <fullName evidence="4">Lmo0937 family membrane protein</fullName>
    </recommendedName>
</protein>
<feature type="transmembrane region" description="Helical" evidence="1">
    <location>
        <begin position="30"/>
        <end position="47"/>
    </location>
</feature>
<keyword evidence="1" id="KW-1133">Transmembrane helix</keyword>
<dbReference type="NCBIfam" id="NF033488">
    <property type="entry name" value="lmo0937_fam_TM"/>
    <property type="match status" value="1"/>
</dbReference>
<evidence type="ECO:0000313" key="2">
    <source>
        <dbReference type="EMBL" id="GAA4462861.1"/>
    </source>
</evidence>
<feature type="transmembrane region" description="Helical" evidence="1">
    <location>
        <begin position="5"/>
        <end position="24"/>
    </location>
</feature>
<evidence type="ECO:0000256" key="1">
    <source>
        <dbReference type="SAM" id="Phobius"/>
    </source>
</evidence>
<dbReference type="EMBL" id="BAABFA010000008">
    <property type="protein sequence ID" value="GAA4462861.1"/>
    <property type="molecule type" value="Genomic_DNA"/>
</dbReference>
<reference evidence="3" key="1">
    <citation type="journal article" date="2019" name="Int. J. Syst. Evol. Microbiol.">
        <title>The Global Catalogue of Microorganisms (GCM) 10K type strain sequencing project: providing services to taxonomists for standard genome sequencing and annotation.</title>
        <authorList>
            <consortium name="The Broad Institute Genomics Platform"/>
            <consortium name="The Broad Institute Genome Sequencing Center for Infectious Disease"/>
            <person name="Wu L."/>
            <person name="Ma J."/>
        </authorList>
    </citation>
    <scope>NUCLEOTIDE SEQUENCE [LARGE SCALE GENOMIC DNA]</scope>
    <source>
        <strain evidence="3">JCM 32105</strain>
    </source>
</reference>
<gene>
    <name evidence="2" type="ORF">GCM10023093_10160</name>
</gene>
<sequence length="53" mass="5951">MILRGLLYIISVTLFIGWAVGFFLWRPGPLIHIMALLAVVALMLGITRKEGIR</sequence>
<proteinExistence type="predicted"/>
<keyword evidence="3" id="KW-1185">Reference proteome</keyword>
<dbReference type="RefSeq" id="WP_345079527.1">
    <property type="nucleotide sequence ID" value="NZ_BAABFA010000008.1"/>
</dbReference>